<evidence type="ECO:0000313" key="1">
    <source>
        <dbReference type="EMBL" id="SUG33342.1"/>
    </source>
</evidence>
<sequence length="78" mass="8743">MVQVFIDKGAVCFNKQGDLGHPFLIFSLPAFRTQTTGFVLHGRTHKSGLEQLIAVTVNRDRNALLHNAPPYYILMIFG</sequence>
<proteinExistence type="predicted"/>
<dbReference type="AlphaFoldDB" id="A0A379SUV6"/>
<protein>
    <submittedName>
        <fullName evidence="1">Uncharacterized protein</fullName>
    </submittedName>
</protein>
<evidence type="ECO:0000313" key="2">
    <source>
        <dbReference type="Proteomes" id="UP000254762"/>
    </source>
</evidence>
<dbReference type="EMBL" id="UGXD01000002">
    <property type="protein sequence ID" value="SUG33342.1"/>
    <property type="molecule type" value="Genomic_DNA"/>
</dbReference>
<organism evidence="1 2">
    <name type="scientific">Salmonella enterica subsp. arizonae</name>
    <dbReference type="NCBI Taxonomy" id="59203"/>
    <lineage>
        <taxon>Bacteria</taxon>
        <taxon>Pseudomonadati</taxon>
        <taxon>Pseudomonadota</taxon>
        <taxon>Gammaproteobacteria</taxon>
        <taxon>Enterobacterales</taxon>
        <taxon>Enterobacteriaceae</taxon>
        <taxon>Salmonella</taxon>
    </lineage>
</organism>
<accession>A0A379SUV6</accession>
<dbReference type="Proteomes" id="UP000254762">
    <property type="component" value="Unassembled WGS sequence"/>
</dbReference>
<name>A0A379SUV6_SALER</name>
<reference evidence="1 2" key="1">
    <citation type="submission" date="2018-06" db="EMBL/GenBank/DDBJ databases">
        <authorList>
            <consortium name="Pathogen Informatics"/>
            <person name="Doyle S."/>
        </authorList>
    </citation>
    <scope>NUCLEOTIDE SEQUENCE [LARGE SCALE GENOMIC DNA]</scope>
    <source>
        <strain evidence="1 2">NCTC7304</strain>
    </source>
</reference>
<gene>
    <name evidence="1" type="ORF">NCTC7304_02817</name>
</gene>